<evidence type="ECO:0000313" key="6">
    <source>
        <dbReference type="Proteomes" id="UP000491181"/>
    </source>
</evidence>
<dbReference type="Gene3D" id="2.60.120.260">
    <property type="entry name" value="Galactose-binding domain-like"/>
    <property type="match status" value="2"/>
</dbReference>
<dbReference type="Proteomes" id="UP000491181">
    <property type="component" value="Unassembled WGS sequence"/>
</dbReference>
<evidence type="ECO:0000313" key="4">
    <source>
        <dbReference type="EMBL" id="RLT80686.1"/>
    </source>
</evidence>
<dbReference type="Proteomes" id="UP000267159">
    <property type="component" value="Unassembled WGS sequence"/>
</dbReference>
<gene>
    <name evidence="4" type="ORF">D7Y07_06830</name>
    <name evidence="3" type="ORF">IMSAGC001_03594</name>
</gene>
<reference evidence="4 5" key="1">
    <citation type="submission" date="2018-09" db="EMBL/GenBank/DDBJ databases">
        <title>Murine metabolic-syndrome-specific gut microbial biobank.</title>
        <authorList>
            <person name="Liu C."/>
        </authorList>
    </citation>
    <scope>NUCLEOTIDE SEQUENCE [LARGE SCALE GENOMIC DNA]</scope>
    <source>
        <strain evidence="4 5">0.1X-D8-26</strain>
    </source>
</reference>
<dbReference type="InterPro" id="IPR002931">
    <property type="entry name" value="Transglutaminase-like"/>
</dbReference>
<dbReference type="RefSeq" id="WP_121765762.1">
    <property type="nucleotide sequence ID" value="NZ_BLLS01000163.1"/>
</dbReference>
<accession>A0A3L7Z791</accession>
<dbReference type="InterPro" id="IPR038765">
    <property type="entry name" value="Papain-like_cys_pep_sf"/>
</dbReference>
<sequence length="675" mass="78892">MTTRNIVKTKSLIHFLIIALFATSSWQIIKTTFFKENSEVLLESALCAAGNNRRELEKVLNCYKKNASDSLKYRAACFLIENMPFYCYFDGEQLTNYKSYYAWLKACKGKAPQLVSDSIKKIFGPMRDCEKKQDIMEIDSAYLCHNIDWAFKVWQEQPWGKNISFETFCEYLLPYRIDDEPLAYWRETYYEKYNSLLEPLRISDTLDKEDPFVAARYLMDRLPDKKTYYTSIAPFSFGHIGPDFVQNLTGSCRELTDFAIYLFRALGIPCSIDFLPARGDHNASHSWVMLWDKNGEGYISDFMTDLVHVRESILCQQDKSAKIYRSTFSVNRELCKQMSQYGEEVYPFWHIPKFKDVTFDYAFSYQKELTIPLAKQYKNERSGRKIAYLCASRRDCWIPVDWTEYDAGHLVFRYVRNGAVMRVATYEDGVLSFLTDPFYMDRETNVPYYYSLGEEKQDIVLYAKSTIEPENLFRERMIGGVFEGSNRSDFLEKDTLFIIPNKPGRLNTVAYSWSDEKYRYIRYVGPPGAHCNVAEIAFYEKNDTVALSGKIIGTPGCCQHDGTHEYTNVFDGKTWTSFDYFEHVGGWAGLDLERKAHVSRIVYTPRNRDNYIRPGDTYELFYCDRDWKSLGMIHAVSDSLKFCGVPSNALLFLHNHTRGKEERIFFYKDGEQLWK</sequence>
<comment type="caution">
    <text evidence="4">The sequence shown here is derived from an EMBL/GenBank/DDBJ whole genome shotgun (WGS) entry which is preliminary data.</text>
</comment>
<evidence type="ECO:0000313" key="3">
    <source>
        <dbReference type="EMBL" id="GFH88153.1"/>
    </source>
</evidence>
<keyword evidence="1" id="KW-0812">Transmembrane</keyword>
<keyword evidence="1" id="KW-0472">Membrane</keyword>
<feature type="transmembrane region" description="Helical" evidence="1">
    <location>
        <begin position="12"/>
        <end position="29"/>
    </location>
</feature>
<evidence type="ECO:0000313" key="5">
    <source>
        <dbReference type="Proteomes" id="UP000267159"/>
    </source>
</evidence>
<reference evidence="3 6" key="2">
    <citation type="journal article" date="2020" name="Microbiome">
        <title>Single-cell genomics of uncultured bacteria reveals dietary fiber responders in the mouse gut microbiota.</title>
        <authorList>
            <person name="Chijiiwa R."/>
            <person name="Hosokawa M."/>
            <person name="Kogawa M."/>
            <person name="Nishikawa Y."/>
            <person name="Ide K."/>
            <person name="Sakanashi C."/>
            <person name="Takahashi K."/>
            <person name="Takeyama H."/>
        </authorList>
    </citation>
    <scope>NUCLEOTIDE SEQUENCE [LARGE SCALE GENOMIC DNA]</scope>
    <source>
        <strain evidence="3">IMSAGC_001</strain>
    </source>
</reference>
<dbReference type="PANTHER" id="PTHR35532:SF5">
    <property type="entry name" value="CARBOHYDRATE-BINDING DOMAIN-CONTAINING PROTEIN"/>
    <property type="match status" value="1"/>
</dbReference>
<proteinExistence type="predicted"/>
<dbReference type="PANTHER" id="PTHR35532">
    <property type="entry name" value="SIMILAR TO POLYHYDROXYALKANOATE DEPOLYMERASE"/>
    <property type="match status" value="1"/>
</dbReference>
<name>A0A3L7Z791_9BACE</name>
<dbReference type="Pfam" id="PF01841">
    <property type="entry name" value="Transglut_core"/>
    <property type="match status" value="1"/>
</dbReference>
<evidence type="ECO:0000256" key="1">
    <source>
        <dbReference type="SAM" id="Phobius"/>
    </source>
</evidence>
<dbReference type="OrthoDB" id="679512at2"/>
<evidence type="ECO:0000259" key="2">
    <source>
        <dbReference type="Pfam" id="PF01841"/>
    </source>
</evidence>
<dbReference type="SUPFAM" id="SSF54001">
    <property type="entry name" value="Cysteine proteinases"/>
    <property type="match status" value="1"/>
</dbReference>
<protein>
    <submittedName>
        <fullName evidence="4">Transglutaminase domain-containing protein</fullName>
    </submittedName>
</protein>
<organism evidence="4 5">
    <name type="scientific">Bacteroides acidifaciens</name>
    <dbReference type="NCBI Taxonomy" id="85831"/>
    <lineage>
        <taxon>Bacteria</taxon>
        <taxon>Pseudomonadati</taxon>
        <taxon>Bacteroidota</taxon>
        <taxon>Bacteroidia</taxon>
        <taxon>Bacteroidales</taxon>
        <taxon>Bacteroidaceae</taxon>
        <taxon>Bacteroides</taxon>
    </lineage>
</organism>
<feature type="domain" description="Transglutaminase-like" evidence="2">
    <location>
        <begin position="207"/>
        <end position="295"/>
    </location>
</feature>
<dbReference type="AlphaFoldDB" id="A0A3L7Z791"/>
<dbReference type="EMBL" id="BLLS01000163">
    <property type="protein sequence ID" value="GFH88153.1"/>
    <property type="molecule type" value="Genomic_DNA"/>
</dbReference>
<keyword evidence="1" id="KW-1133">Transmembrane helix</keyword>
<dbReference type="EMBL" id="RAZM01000015">
    <property type="protein sequence ID" value="RLT80686.1"/>
    <property type="molecule type" value="Genomic_DNA"/>
</dbReference>